<dbReference type="Proteomes" id="UP000035350">
    <property type="component" value="Unassembled WGS sequence"/>
</dbReference>
<reference evidence="1 2" key="1">
    <citation type="journal article" date="2015" name="Genome Announc.">
        <title>Next-Generation Whole-Genome Sequencing of Eight Strains of Bacillus cereus, Isolated from Food.</title>
        <authorList>
            <person name="Krawczyk A.O."/>
            <person name="de Jong A."/>
            <person name="Eijlander R.T."/>
            <person name="Berendsen E.M."/>
            <person name="Holsappel S."/>
            <person name="Wells-Bennik M.H."/>
            <person name="Kuipers O.P."/>
        </authorList>
    </citation>
    <scope>NUCLEOTIDE SEQUENCE [LARGE SCALE GENOMIC DNA]</scope>
    <source>
        <strain evidence="1 2">B4147</strain>
    </source>
</reference>
<evidence type="ECO:0000313" key="2">
    <source>
        <dbReference type="Proteomes" id="UP000035350"/>
    </source>
</evidence>
<name>A0A0G8CCA4_9BACI</name>
<dbReference type="EMBL" id="LCYN01000009">
    <property type="protein sequence ID" value="KKZ97483.1"/>
    <property type="molecule type" value="Genomic_DNA"/>
</dbReference>
<dbReference type="PATRIC" id="fig|1396.433.peg.510"/>
<accession>A0A0G8CCA4</accession>
<protein>
    <submittedName>
        <fullName evidence="1">Uncharacterized protein</fullName>
    </submittedName>
</protein>
<dbReference type="AlphaFoldDB" id="A0A0G8CCA4"/>
<evidence type="ECO:0000313" key="1">
    <source>
        <dbReference type="EMBL" id="KKZ97483.1"/>
    </source>
</evidence>
<gene>
    <name evidence="1" type="ORF">B4147_3010</name>
</gene>
<organism evidence="1 2">
    <name type="scientific">Bacillus wiedmannii</name>
    <dbReference type="NCBI Taxonomy" id="1890302"/>
    <lineage>
        <taxon>Bacteria</taxon>
        <taxon>Bacillati</taxon>
        <taxon>Bacillota</taxon>
        <taxon>Bacilli</taxon>
        <taxon>Bacillales</taxon>
        <taxon>Bacillaceae</taxon>
        <taxon>Bacillus</taxon>
        <taxon>Bacillus cereus group</taxon>
    </lineage>
</organism>
<reference evidence="2" key="2">
    <citation type="submission" date="2015-04" db="EMBL/GenBank/DDBJ databases">
        <title>Draft Genome Sequences of Eight Spore-Forming Food Isolates of Bacillus cereus Genome sequencing.</title>
        <authorList>
            <person name="Krawcyk A.O."/>
            <person name="de Jong A."/>
            <person name="Eijlander R.T."/>
            <person name="Berendsen E.M."/>
            <person name="Holsappel S."/>
            <person name="Wells-Bennik M."/>
            <person name="Kuipers O.P."/>
        </authorList>
    </citation>
    <scope>NUCLEOTIDE SEQUENCE [LARGE SCALE GENOMIC DNA]</scope>
    <source>
        <strain evidence="2">B4147</strain>
    </source>
</reference>
<comment type="caution">
    <text evidence="1">The sequence shown here is derived from an EMBL/GenBank/DDBJ whole genome shotgun (WGS) entry which is preliminary data.</text>
</comment>
<proteinExistence type="predicted"/>
<sequence length="38" mass="4283">MNQRRHGWTSQRSAEVAVVGPLVGWRPGRGVRLKVDIL</sequence>